<reference evidence="5" key="1">
    <citation type="journal article" date="2020" name="Nature">
        <title>Giant virus diversity and host interactions through global metagenomics.</title>
        <authorList>
            <person name="Schulz F."/>
            <person name="Roux S."/>
            <person name="Paez-Espino D."/>
            <person name="Jungbluth S."/>
            <person name="Walsh D.A."/>
            <person name="Denef V.J."/>
            <person name="McMahon K.D."/>
            <person name="Konstantinidis K.T."/>
            <person name="Eloe-Fadrosh E.A."/>
            <person name="Kyrpides N.C."/>
            <person name="Woyke T."/>
        </authorList>
    </citation>
    <scope>NUCLEOTIDE SEQUENCE</scope>
    <source>
        <strain evidence="5">GVMAG-M-3300013285-6</strain>
    </source>
</reference>
<evidence type="ECO:0000259" key="4">
    <source>
        <dbReference type="PROSITE" id="PS51206"/>
    </source>
</evidence>
<dbReference type="InterPro" id="IPR027417">
    <property type="entry name" value="P-loop_NTPase"/>
</dbReference>
<dbReference type="InterPro" id="IPR056443">
    <property type="entry name" value="AEP_C962R"/>
</dbReference>
<dbReference type="AlphaFoldDB" id="A0A6C0BKP3"/>
<dbReference type="Gene3D" id="3.40.50.300">
    <property type="entry name" value="P-loop containing nucleotide triphosphate hydrolases"/>
    <property type="match status" value="1"/>
</dbReference>
<evidence type="ECO:0000256" key="1">
    <source>
        <dbReference type="ARBA" id="ARBA00022741"/>
    </source>
</evidence>
<dbReference type="InterPro" id="IPR014015">
    <property type="entry name" value="Helicase_SF3_DNA-vir"/>
</dbReference>
<dbReference type="GO" id="GO:0016817">
    <property type="term" value="F:hydrolase activity, acting on acid anhydrides"/>
    <property type="evidence" value="ECO:0007669"/>
    <property type="project" value="InterPro"/>
</dbReference>
<evidence type="ECO:0000256" key="2">
    <source>
        <dbReference type="ARBA" id="ARBA00022801"/>
    </source>
</evidence>
<dbReference type="EMBL" id="MN739166">
    <property type="protein sequence ID" value="QHS91978.1"/>
    <property type="molecule type" value="Genomic_DNA"/>
</dbReference>
<dbReference type="GO" id="GO:0005524">
    <property type="term" value="F:ATP binding"/>
    <property type="evidence" value="ECO:0007669"/>
    <property type="project" value="UniProtKB-KW"/>
</dbReference>
<dbReference type="InterPro" id="IPR014819">
    <property type="entry name" value="PriCT_2"/>
</dbReference>
<organism evidence="5">
    <name type="scientific">viral metagenome</name>
    <dbReference type="NCBI Taxonomy" id="1070528"/>
    <lineage>
        <taxon>unclassified sequences</taxon>
        <taxon>metagenomes</taxon>
        <taxon>organismal metagenomes</taxon>
    </lineage>
</organism>
<dbReference type="InterPro" id="IPR006500">
    <property type="entry name" value="Helicase_put_C_phage/plasmid"/>
</dbReference>
<dbReference type="Pfam" id="PF23162">
    <property type="entry name" value="AEP_C962R"/>
    <property type="match status" value="1"/>
</dbReference>
<dbReference type="Pfam" id="PF08707">
    <property type="entry name" value="PriCT_2"/>
    <property type="match status" value="1"/>
</dbReference>
<evidence type="ECO:0000256" key="3">
    <source>
        <dbReference type="ARBA" id="ARBA00022840"/>
    </source>
</evidence>
<protein>
    <recommendedName>
        <fullName evidence="4">SF3 helicase domain-containing protein</fullName>
    </recommendedName>
</protein>
<sequence length="935" mass="108109">MSTLLALKGHPLADFLGKRGNPKSNEASVAGMSGGGKWLVTDDDYPEFLDLMHDYLFVKGNRSVNLVEQPRLNSHKPLLIDLDFHYPEGKGLNRSFTEEHIRTFCAKLVDGLEHFFTLPQNNETFRFFVTLRPSPYQDSKKKIGKDGVHIECPDLCLSNEKQKVLRSWLLSQKIVESCFSGTGYDNPDEEVYDESMTRKQAWFFYGETKPDIPRYELAHVFCYNPTTRALDVGDVAEYTPRELMELLSLRYKLIPDSTTIRDNAVAEYNIIANPPLPKVKEPEVNAAPIHEAVSNYITQLGERNEEEKGIIQNMVLNCLSIARASAYDSWIRVGWCLHNIEPSEDMFKLWVDFSRKSPSFQEGEVAKWRRDWFGRMRKDGDGPRLTEMSLRKWARDDNKKAYDEIIDGNILEYIRTTLDATHFHVATLMQKLYNSNYVASINQRSVEWYFYDDLINMWKHLNQGMQLRRNISFDVATYISKACQKISNEALTAKNNDERERYKAKLEKLLKIQMNLYTTAFVESAMKMASTFFSQEDFHTKLNSNVFLFGCANGILELRSRSAEVIPPSITREHVVFRDGRPEDYVSFLAGQGGLDVPPINYIPLKNLNEEQRGYLVELKDFFIKIMPRPEVRAYLLRLIASCLEGTNREQCFYYFTGKGGNGKSKLQDLCRLTFGDYWTSMATTVLTRKRPDSGAANPEIMVVKNKRFITMQEPDDKEPINTSRMKQFSGEDIIEARALFQDQEKFKITGKLFMLCNNLPPVNSMDGGTWRRIRVVPFESKFVTAEDPDYIAKKPNVYLRDGEIDNKFMLWRETFLSWLVDIYENEYLVNGLEPIPLIVKNAASEYKESYDTFAKFRNERVRKSVGEQCDFKQISRAYTQWLSDARRSGDKLNPKALQSRLNDEYGEPSDGKTYRHIVVFGDEADVEEFDSKQT</sequence>
<keyword evidence="1" id="KW-0547">Nucleotide-binding</keyword>
<dbReference type="Pfam" id="PF19263">
    <property type="entry name" value="DUF5906"/>
    <property type="match status" value="1"/>
</dbReference>
<accession>A0A6C0BKP3</accession>
<name>A0A6C0BKP3_9ZZZZ</name>
<feature type="domain" description="SF3 helicase" evidence="4">
    <location>
        <begin position="631"/>
        <end position="792"/>
    </location>
</feature>
<evidence type="ECO:0000313" key="5">
    <source>
        <dbReference type="EMBL" id="QHS91978.1"/>
    </source>
</evidence>
<keyword evidence="3" id="KW-0067">ATP-binding</keyword>
<dbReference type="PANTHER" id="PTHR35372:SF2">
    <property type="entry name" value="SF3 HELICASE DOMAIN-CONTAINING PROTEIN"/>
    <property type="match status" value="1"/>
</dbReference>
<dbReference type="PROSITE" id="PS51206">
    <property type="entry name" value="SF3_HELICASE_1"/>
    <property type="match status" value="1"/>
</dbReference>
<dbReference type="InterPro" id="IPR051620">
    <property type="entry name" value="ORF904-like_C"/>
</dbReference>
<dbReference type="NCBIfam" id="TIGR01613">
    <property type="entry name" value="primase_Cterm"/>
    <property type="match status" value="1"/>
</dbReference>
<dbReference type="PANTHER" id="PTHR35372">
    <property type="entry name" value="ATP BINDING PROTEIN-RELATED"/>
    <property type="match status" value="1"/>
</dbReference>
<dbReference type="InterPro" id="IPR045455">
    <property type="entry name" value="NrS-1_pol-like_helicase"/>
</dbReference>
<proteinExistence type="predicted"/>
<keyword evidence="2" id="KW-0378">Hydrolase</keyword>